<dbReference type="EMBL" id="JANAWD010000509">
    <property type="protein sequence ID" value="KAJ3478461.1"/>
    <property type="molecule type" value="Genomic_DNA"/>
</dbReference>
<keyword evidence="8" id="KW-0539">Nucleus</keyword>
<evidence type="ECO:0000256" key="3">
    <source>
        <dbReference type="ARBA" id="ARBA00005498"/>
    </source>
</evidence>
<evidence type="ECO:0000256" key="2">
    <source>
        <dbReference type="ARBA" id="ARBA00004584"/>
    </source>
</evidence>
<evidence type="ECO:0008006" key="16">
    <source>
        <dbReference type="Google" id="ProtNLM"/>
    </source>
</evidence>
<dbReference type="GO" id="GO:0051301">
    <property type="term" value="P:cell division"/>
    <property type="evidence" value="ECO:0007669"/>
    <property type="project" value="UniProtKB-KW"/>
</dbReference>
<evidence type="ECO:0000256" key="6">
    <source>
        <dbReference type="ARBA" id="ARBA00022776"/>
    </source>
</evidence>
<name>A0AAD5UWK5_9APHY</name>
<evidence type="ECO:0000256" key="4">
    <source>
        <dbReference type="ARBA" id="ARBA00022454"/>
    </source>
</evidence>
<keyword evidence="7 11" id="KW-0175">Coiled coil</keyword>
<keyword evidence="9" id="KW-0131">Cell cycle</keyword>
<protein>
    <recommendedName>
        <fullName evidence="16">Kinetochore protein NUF2</fullName>
    </recommendedName>
</protein>
<evidence type="ECO:0000256" key="11">
    <source>
        <dbReference type="SAM" id="Coils"/>
    </source>
</evidence>
<evidence type="ECO:0000259" key="13">
    <source>
        <dbReference type="Pfam" id="PF18595"/>
    </source>
</evidence>
<proteinExistence type="inferred from homology"/>
<keyword evidence="5" id="KW-0132">Cell division</keyword>
<sequence>MAEHFWYPSMSVQEIVDAFNGWGMSVTTNQIARPSSEFVLDVYTNCLKQLTTIDDGVLLEPVEAALGTSDTPDMYTQALSRNFLLFHIQRCARAAKVQDFSANDIAFPEPERTRTIFAAFINLVNFSAQCEAFIHGLRHKSSALVEERETVVHQLEETRQQVRSIKEKLAENEPKCEALRKENDKITAHLISCKERQMVILEDVKALKQERATIIKRKVWEGIQAESESLTDNISRVRSRIVQSPERIKRSIITMGSTAAEDKRMYALQEAKIRDLQSRMSILMTIEQEVRSCVEQLQTIEKETSLLDASNKGLADYKDQLLEKRGEVNELILKRERVHKQLSNAQEKLERAHRHAEDKRIASQQTIERLQREYEEMVNERRDNDRQVEEMRGEAADVERKMAEHLKKSQAELNELLTEYWRLRRETDIYMETLANKLGMQVTTI</sequence>
<dbReference type="AlphaFoldDB" id="A0AAD5UWK5"/>
<feature type="domain" description="Kinetochore protein Nuf2 N-terminal" evidence="12">
    <location>
        <begin position="5"/>
        <end position="133"/>
    </location>
</feature>
<comment type="subcellular location">
    <subcellularLocation>
        <location evidence="2">Chromosome</location>
        <location evidence="2">Centromere</location>
    </subcellularLocation>
    <subcellularLocation>
        <location evidence="1">Nucleus</location>
    </subcellularLocation>
</comment>
<dbReference type="InterPro" id="IPR041112">
    <property type="entry name" value="Nuf2_DHR10-like"/>
</dbReference>
<dbReference type="Pfam" id="PF03800">
    <property type="entry name" value="Nuf2"/>
    <property type="match status" value="1"/>
</dbReference>
<reference evidence="14" key="1">
    <citation type="submission" date="2022-07" db="EMBL/GenBank/DDBJ databases">
        <title>Genome Sequence of Physisporinus lineatus.</title>
        <authorList>
            <person name="Buettner E."/>
        </authorList>
    </citation>
    <scope>NUCLEOTIDE SEQUENCE</scope>
    <source>
        <strain evidence="14">VT162</strain>
    </source>
</reference>
<dbReference type="InterPro" id="IPR038275">
    <property type="entry name" value="Nuf2_N_sf"/>
</dbReference>
<comment type="similarity">
    <text evidence="3">Belongs to the NUF2 family.</text>
</comment>
<evidence type="ECO:0000256" key="7">
    <source>
        <dbReference type="ARBA" id="ARBA00023054"/>
    </source>
</evidence>
<evidence type="ECO:0000313" key="15">
    <source>
        <dbReference type="Proteomes" id="UP001212997"/>
    </source>
</evidence>
<evidence type="ECO:0000259" key="12">
    <source>
        <dbReference type="Pfam" id="PF03800"/>
    </source>
</evidence>
<evidence type="ECO:0000313" key="14">
    <source>
        <dbReference type="EMBL" id="KAJ3478461.1"/>
    </source>
</evidence>
<accession>A0AAD5UWK5</accession>
<evidence type="ECO:0000256" key="1">
    <source>
        <dbReference type="ARBA" id="ARBA00004123"/>
    </source>
</evidence>
<dbReference type="Pfam" id="PF18595">
    <property type="entry name" value="Nuf2_DHR10-like"/>
    <property type="match status" value="1"/>
</dbReference>
<dbReference type="InterPro" id="IPR005549">
    <property type="entry name" value="Kinetochore_Nuf2_N"/>
</dbReference>
<comment type="caution">
    <text evidence="14">The sequence shown here is derived from an EMBL/GenBank/DDBJ whole genome shotgun (WGS) entry which is preliminary data.</text>
</comment>
<gene>
    <name evidence="14" type="ORF">NLI96_g9745</name>
</gene>
<keyword evidence="15" id="KW-1185">Reference proteome</keyword>
<evidence type="ECO:0000256" key="5">
    <source>
        <dbReference type="ARBA" id="ARBA00022618"/>
    </source>
</evidence>
<feature type="domain" description="Nuf2 DHR10-like" evidence="13">
    <location>
        <begin position="257"/>
        <end position="372"/>
    </location>
</feature>
<evidence type="ECO:0000256" key="10">
    <source>
        <dbReference type="ARBA" id="ARBA00023328"/>
    </source>
</evidence>
<keyword evidence="10" id="KW-0137">Centromere</keyword>
<feature type="coiled-coil region" evidence="11">
    <location>
        <begin position="283"/>
        <end position="426"/>
    </location>
</feature>
<dbReference type="Proteomes" id="UP001212997">
    <property type="component" value="Unassembled WGS sequence"/>
</dbReference>
<dbReference type="GO" id="GO:0031262">
    <property type="term" value="C:Ndc80 complex"/>
    <property type="evidence" value="ECO:0007669"/>
    <property type="project" value="InterPro"/>
</dbReference>
<evidence type="ECO:0000256" key="8">
    <source>
        <dbReference type="ARBA" id="ARBA00023242"/>
    </source>
</evidence>
<keyword evidence="6" id="KW-0498">Mitosis</keyword>
<evidence type="ECO:0000256" key="9">
    <source>
        <dbReference type="ARBA" id="ARBA00023306"/>
    </source>
</evidence>
<organism evidence="14 15">
    <name type="scientific">Meripilus lineatus</name>
    <dbReference type="NCBI Taxonomy" id="2056292"/>
    <lineage>
        <taxon>Eukaryota</taxon>
        <taxon>Fungi</taxon>
        <taxon>Dikarya</taxon>
        <taxon>Basidiomycota</taxon>
        <taxon>Agaricomycotina</taxon>
        <taxon>Agaricomycetes</taxon>
        <taxon>Polyporales</taxon>
        <taxon>Meripilaceae</taxon>
        <taxon>Meripilus</taxon>
    </lineage>
</organism>
<dbReference type="GO" id="GO:0005634">
    <property type="term" value="C:nucleus"/>
    <property type="evidence" value="ECO:0007669"/>
    <property type="project" value="UniProtKB-SubCell"/>
</dbReference>
<dbReference type="Gene3D" id="1.10.418.60">
    <property type="entry name" value="Ncd80 complex, Nuf2 subunit"/>
    <property type="match status" value="1"/>
</dbReference>
<keyword evidence="4" id="KW-0158">Chromosome</keyword>